<dbReference type="Proteomes" id="UP000234839">
    <property type="component" value="Unassembled WGS sequence"/>
</dbReference>
<evidence type="ECO:0000313" key="6">
    <source>
        <dbReference type="Proteomes" id="UP000234878"/>
    </source>
</evidence>
<dbReference type="Pfam" id="PF21722">
    <property type="entry name" value="Gly_rich_2"/>
    <property type="match status" value="1"/>
</dbReference>
<dbReference type="Proteomes" id="UP000234878">
    <property type="component" value="Unassembled WGS sequence"/>
</dbReference>
<feature type="compositionally biased region" description="Low complexity" evidence="1">
    <location>
        <begin position="288"/>
        <end position="300"/>
    </location>
</feature>
<dbReference type="InterPro" id="IPR049304">
    <property type="entry name" value="Gly_rich_dom"/>
</dbReference>
<dbReference type="EMBL" id="PJCQ01000018">
    <property type="protein sequence ID" value="PLV17701.1"/>
    <property type="molecule type" value="Genomic_DNA"/>
</dbReference>
<evidence type="ECO:0000313" key="5">
    <source>
        <dbReference type="Proteomes" id="UP000234839"/>
    </source>
</evidence>
<feature type="domain" description="Glycine-rich" evidence="2">
    <location>
        <begin position="139"/>
        <end position="326"/>
    </location>
</feature>
<evidence type="ECO:0000313" key="4">
    <source>
        <dbReference type="EMBL" id="PLV22458.1"/>
    </source>
</evidence>
<organism evidence="3 6">
    <name type="scientific">Pseudomonas guariconensis</name>
    <dbReference type="NCBI Taxonomy" id="1288410"/>
    <lineage>
        <taxon>Bacteria</taxon>
        <taxon>Pseudomonadati</taxon>
        <taxon>Pseudomonadota</taxon>
        <taxon>Gammaproteobacteria</taxon>
        <taxon>Pseudomonadales</taxon>
        <taxon>Pseudomonadaceae</taxon>
        <taxon>Pseudomonas</taxon>
    </lineage>
</organism>
<dbReference type="RefSeq" id="WP_102082230.1">
    <property type="nucleotide sequence ID" value="NZ_PJCP01000018.1"/>
</dbReference>
<evidence type="ECO:0000313" key="3">
    <source>
        <dbReference type="EMBL" id="PLV17701.1"/>
    </source>
</evidence>
<protein>
    <recommendedName>
        <fullName evidence="2">Glycine-rich domain-containing protein</fullName>
    </recommendedName>
</protein>
<evidence type="ECO:0000256" key="1">
    <source>
        <dbReference type="SAM" id="MobiDB-lite"/>
    </source>
</evidence>
<evidence type="ECO:0000259" key="2">
    <source>
        <dbReference type="Pfam" id="PF21722"/>
    </source>
</evidence>
<reference evidence="5 6" key="1">
    <citation type="submission" date="2017-12" db="EMBL/GenBank/DDBJ databases">
        <title>Detection of the carbapenemase gene blaVIM-5 in members of the Pseudomonas putida group isolated from polluted Nigerian wetlands.</title>
        <authorList>
            <person name="Adelowo O."/>
            <person name="Vollmers J."/>
            <person name="Maeusezahl I."/>
            <person name="Kaster A.-K."/>
            <person name="Mueller J.A."/>
        </authorList>
    </citation>
    <scope>NUCLEOTIDE SEQUENCE [LARGE SCALE GENOMIC DNA]</scope>
    <source>
        <strain evidence="4 5">MR119</strain>
        <strain evidence="3 6">MR144</strain>
    </source>
</reference>
<comment type="caution">
    <text evidence="3">The sequence shown here is derived from an EMBL/GenBank/DDBJ whole genome shotgun (WGS) entry which is preliminary data.</text>
</comment>
<feature type="region of interest" description="Disordered" evidence="1">
    <location>
        <begin position="279"/>
        <end position="307"/>
    </location>
</feature>
<accession>A0AAX0VSU8</accession>
<proteinExistence type="predicted"/>
<sequence length="326" mass="30850">MNRASILALLDTVLLRSWRIGADPILASTALTADQLGHVVVDATAGAVAVTLPSASAALGGVEVTLRRKDVTANVLSIVAAGADKIVLPGDANGITATELLFPGDYLTLRADGAGKWWCVGQAQLPGSLNHGLQVITTLGVSTYTVPAVLRSGRARARVTVIGGGGSGGVKRISGEAGGGGGGGGGVAQSVVDLTGLETVSVTVGAGGAGVTSPGSGNSGLSSSFGAFLSATGGTFGGGSASSSTVAGGNSGAGVGGQYNSRLGYGGYGSLVTSTSGVGGTGGGGSSPGATGASPAASYGHGSGGVGSGASSYTLDGGQGVVIIEW</sequence>
<name>A0AAX0VSU8_9PSED</name>
<gene>
    <name evidence="3" type="ORF">CXG49_18400</name>
    <name evidence="4" type="ORF">CXG53_19405</name>
</gene>
<dbReference type="EMBL" id="PJCP01000018">
    <property type="protein sequence ID" value="PLV22458.1"/>
    <property type="molecule type" value="Genomic_DNA"/>
</dbReference>
<dbReference type="AlphaFoldDB" id="A0AAX0VSU8"/>
<keyword evidence="5" id="KW-1185">Reference proteome</keyword>